<keyword evidence="1" id="KW-1133">Transmembrane helix</keyword>
<evidence type="ECO:0000313" key="4">
    <source>
        <dbReference type="Proteomes" id="UP000191820"/>
    </source>
</evidence>
<accession>A0ABM6JR65</accession>
<keyword evidence="1" id="KW-0812">Transmembrane</keyword>
<evidence type="ECO:0000313" key="3">
    <source>
        <dbReference type="EMBL" id="ARD24349.1"/>
    </source>
</evidence>
<dbReference type="Pfam" id="PF10881">
    <property type="entry name" value="DUF2726"/>
    <property type="match status" value="1"/>
</dbReference>
<dbReference type="InterPro" id="IPR024402">
    <property type="entry name" value="DUF2726"/>
</dbReference>
<proteinExistence type="predicted"/>
<protein>
    <recommendedName>
        <fullName evidence="2">DUF2726 domain-containing protein</fullName>
    </recommendedName>
</protein>
<organism evidence="3 4">
    <name type="scientific">Shewanella japonica</name>
    <dbReference type="NCBI Taxonomy" id="93973"/>
    <lineage>
        <taxon>Bacteria</taxon>
        <taxon>Pseudomonadati</taxon>
        <taxon>Pseudomonadota</taxon>
        <taxon>Gammaproteobacteria</taxon>
        <taxon>Alteromonadales</taxon>
        <taxon>Shewanellaceae</taxon>
        <taxon>Shewanella</taxon>
    </lineage>
</organism>
<sequence length="165" mass="18568">MNTSVILSYAFVYFILFLVVPFVLVTFTMTCIKFFKTSNVESVGVNIKLNPEKIANKPVGFFNKLNSIAKGKYNILYGTTMDNIVDIDKTDKPEDAHKHLQHCHLDYVVVDDNSAVKLVITDPQHNTPENNEFIDHSLAEVGIKVIHLAKNQQCDESLIRNSLAA</sequence>
<keyword evidence="1" id="KW-0472">Membrane</keyword>
<gene>
    <name evidence="3" type="ORF">SJ2017_4122</name>
</gene>
<reference evidence="3 4" key="1">
    <citation type="submission" date="2017-03" db="EMBL/GenBank/DDBJ databases">
        <title>Genome sequencing of Shewanella japonica KCTC 22435.</title>
        <authorList>
            <person name="Kim K.M."/>
        </authorList>
    </citation>
    <scope>NUCLEOTIDE SEQUENCE [LARGE SCALE GENOMIC DNA]</scope>
    <source>
        <strain evidence="3 4">KCTC 22435</strain>
    </source>
</reference>
<dbReference type="RefSeq" id="WP_080917249.1">
    <property type="nucleotide sequence ID" value="NZ_CP020472.1"/>
</dbReference>
<evidence type="ECO:0000256" key="1">
    <source>
        <dbReference type="SAM" id="Phobius"/>
    </source>
</evidence>
<evidence type="ECO:0000259" key="2">
    <source>
        <dbReference type="Pfam" id="PF10881"/>
    </source>
</evidence>
<name>A0ABM6JR65_9GAMM</name>
<keyword evidence="4" id="KW-1185">Reference proteome</keyword>
<dbReference type="EMBL" id="CP020472">
    <property type="protein sequence ID" value="ARD24349.1"/>
    <property type="molecule type" value="Genomic_DNA"/>
</dbReference>
<feature type="transmembrane region" description="Helical" evidence="1">
    <location>
        <begin position="6"/>
        <end position="27"/>
    </location>
</feature>
<dbReference type="Proteomes" id="UP000191820">
    <property type="component" value="Chromosome"/>
</dbReference>
<feature type="domain" description="DUF2726" evidence="2">
    <location>
        <begin position="60"/>
        <end position="163"/>
    </location>
</feature>